<feature type="transmembrane region" description="Helical" evidence="1">
    <location>
        <begin position="90"/>
        <end position="107"/>
    </location>
</feature>
<sequence>MELVDRYMQAVEYYLPKGKKGDISRELRANIMDEIEAKQNDKAKDLDITEVSALLKRQGHPQKVAQAYSPLSPLVASEDMPLYKSAMIKALIFLFCYAILTAGNYLFEEQSVNAFAYLFVALGSFLDNIGLVLIVVTTSFYFAGKNGYLNKWRYPKWSPESLPKANAQIISKSDSVSEIATSVFALMMFSTPIWMDPISYEKLILGFAPDMQAWRIILSVLVSYSLISAVYRINKRYWTRTSLAVYVAEYLVYIATMLYLWTQPALVVVHNPQASDLNRIIEGLFTYGWLFGVFIFTLITVSLIRKWFKL</sequence>
<comment type="caution">
    <text evidence="2">The sequence shown here is derived from an EMBL/GenBank/DDBJ whole genome shotgun (WGS) entry which is preliminary data.</text>
</comment>
<feature type="transmembrane region" description="Helical" evidence="1">
    <location>
        <begin position="214"/>
        <end position="231"/>
    </location>
</feature>
<feature type="transmembrane region" description="Helical" evidence="1">
    <location>
        <begin position="119"/>
        <end position="143"/>
    </location>
</feature>
<evidence type="ECO:0008006" key="4">
    <source>
        <dbReference type="Google" id="ProtNLM"/>
    </source>
</evidence>
<feature type="transmembrane region" description="Helical" evidence="1">
    <location>
        <begin position="243"/>
        <end position="262"/>
    </location>
</feature>
<accession>A0ABU2ZRA9</accession>
<feature type="transmembrane region" description="Helical" evidence="1">
    <location>
        <begin position="284"/>
        <end position="304"/>
    </location>
</feature>
<organism evidence="2 3">
    <name type="scientific">Glaciecola petra</name>
    <dbReference type="NCBI Taxonomy" id="3075602"/>
    <lineage>
        <taxon>Bacteria</taxon>
        <taxon>Pseudomonadati</taxon>
        <taxon>Pseudomonadota</taxon>
        <taxon>Gammaproteobacteria</taxon>
        <taxon>Alteromonadales</taxon>
        <taxon>Alteromonadaceae</taxon>
        <taxon>Glaciecola</taxon>
    </lineage>
</organism>
<evidence type="ECO:0000313" key="3">
    <source>
        <dbReference type="Proteomes" id="UP001253545"/>
    </source>
</evidence>
<keyword evidence="1" id="KW-1133">Transmembrane helix</keyword>
<evidence type="ECO:0000256" key="1">
    <source>
        <dbReference type="SAM" id="Phobius"/>
    </source>
</evidence>
<keyword evidence="1" id="KW-0812">Transmembrane</keyword>
<proteinExistence type="predicted"/>
<reference evidence="2 3" key="1">
    <citation type="submission" date="2023-09" db="EMBL/GenBank/DDBJ databases">
        <authorList>
            <person name="Rey-Velasco X."/>
        </authorList>
    </citation>
    <scope>NUCLEOTIDE SEQUENCE [LARGE SCALE GENOMIC DNA]</scope>
    <source>
        <strain evidence="2 3">P117</strain>
    </source>
</reference>
<gene>
    <name evidence="2" type="ORF">RM552_08365</name>
</gene>
<name>A0ABU2ZRA9_9ALTE</name>
<dbReference type="EMBL" id="JAVRHX010000002">
    <property type="protein sequence ID" value="MDT0594849.1"/>
    <property type="molecule type" value="Genomic_DNA"/>
</dbReference>
<evidence type="ECO:0000313" key="2">
    <source>
        <dbReference type="EMBL" id="MDT0594849.1"/>
    </source>
</evidence>
<keyword evidence="1" id="KW-0472">Membrane</keyword>
<keyword evidence="3" id="KW-1185">Reference proteome</keyword>
<dbReference type="RefSeq" id="WP_311368370.1">
    <property type="nucleotide sequence ID" value="NZ_JAVRHX010000002.1"/>
</dbReference>
<protein>
    <recommendedName>
        <fullName evidence="4">Integral membrane protein</fullName>
    </recommendedName>
</protein>
<feature type="transmembrane region" description="Helical" evidence="1">
    <location>
        <begin position="176"/>
        <end position="194"/>
    </location>
</feature>
<dbReference type="Proteomes" id="UP001253545">
    <property type="component" value="Unassembled WGS sequence"/>
</dbReference>